<name>A0A8E0WSA8_9SPHN</name>
<evidence type="ECO:0000313" key="2">
    <source>
        <dbReference type="Proteomes" id="UP000028135"/>
    </source>
</evidence>
<dbReference type="SUPFAM" id="SSF55166">
    <property type="entry name" value="Hedgehog/DD-peptidase"/>
    <property type="match status" value="1"/>
</dbReference>
<protein>
    <recommendedName>
        <fullName evidence="3">Peptidase M15</fullName>
    </recommendedName>
</protein>
<sequence length="211" mass="24478">MDEKIRLVRYLDNIGRIRLSDNFFLRDFLHSEIATAFGIVNVPDDIDFAVEAGSRLCQHLLEPIHATFGKVCVRSGYRSRQLNALGHRFRLGCASNSFNYASHIWDARDAAGRMGATATIVIPWFVDFLEKGGDWRAMAWFIHDHLPYSRMSFYSKLGAFNLQWREQPERKIMSWRHPKGVLIQPEVRDLFDDGYDYRDSFPSFVAANRNI</sequence>
<comment type="caution">
    <text evidence="1">The sequence shown here is derived from an EMBL/GenBank/DDBJ whole genome shotgun (WGS) entry which is preliminary data.</text>
</comment>
<organism evidence="1 2">
    <name type="scientific">Sphingobium indicum F2</name>
    <dbReference type="NCBI Taxonomy" id="1450518"/>
    <lineage>
        <taxon>Bacteria</taxon>
        <taxon>Pseudomonadati</taxon>
        <taxon>Pseudomonadota</taxon>
        <taxon>Alphaproteobacteria</taxon>
        <taxon>Sphingomonadales</taxon>
        <taxon>Sphingomonadaceae</taxon>
        <taxon>Sphingobium</taxon>
    </lineage>
</organism>
<dbReference type="RefSeq" id="WP_025160469.1">
    <property type="nucleotide sequence ID" value="NZ_JANF02000056.1"/>
</dbReference>
<dbReference type="EMBL" id="JANF02000056">
    <property type="protein sequence ID" value="KER36319.1"/>
    <property type="molecule type" value="Genomic_DNA"/>
</dbReference>
<reference evidence="1 2" key="1">
    <citation type="submission" date="2014-05" db="EMBL/GenBank/DDBJ databases">
        <title>Genome Announcement of Sphingobium lucknowense F2.</title>
        <authorList>
            <person name="Lal R."/>
            <person name="Negi V."/>
            <person name="Lata P."/>
            <person name="Sangwan N."/>
            <person name="Gupta S.K."/>
            <person name="Rao D.L.N."/>
            <person name="Das S."/>
        </authorList>
    </citation>
    <scope>NUCLEOTIDE SEQUENCE [LARGE SCALE GENOMIC DNA]</scope>
    <source>
        <strain evidence="1 2">F2</strain>
    </source>
</reference>
<accession>A0A8E0WSA8</accession>
<dbReference type="AlphaFoldDB" id="A0A8E0WSA8"/>
<evidence type="ECO:0000313" key="1">
    <source>
        <dbReference type="EMBL" id="KER36319.1"/>
    </source>
</evidence>
<dbReference type="InterPro" id="IPR009045">
    <property type="entry name" value="Zn_M74/Hedgehog-like"/>
</dbReference>
<proteinExistence type="predicted"/>
<evidence type="ECO:0008006" key="3">
    <source>
        <dbReference type="Google" id="ProtNLM"/>
    </source>
</evidence>
<gene>
    <name evidence="1" type="ORF">AL00_11250</name>
</gene>
<dbReference type="Proteomes" id="UP000028135">
    <property type="component" value="Unassembled WGS sequence"/>
</dbReference>